<evidence type="ECO:0000259" key="2">
    <source>
        <dbReference type="Pfam" id="PF03795"/>
    </source>
</evidence>
<evidence type="ECO:0000313" key="3">
    <source>
        <dbReference type="EMBL" id="MBP3950496.1"/>
    </source>
</evidence>
<reference evidence="3" key="1">
    <citation type="submission" date="2021-03" db="EMBL/GenBank/DDBJ databases">
        <title>Bacillus suaedae sp. nov., isolated from Suaeda aralocaspica.</title>
        <authorList>
            <person name="Lei R.F.R."/>
        </authorList>
    </citation>
    <scope>NUCLEOTIDE SEQUENCE</scope>
    <source>
        <strain evidence="3">YZJH907-2</strain>
    </source>
</reference>
<dbReference type="RefSeq" id="WP_210596135.1">
    <property type="nucleotide sequence ID" value="NZ_JAGKSQ010000002.1"/>
</dbReference>
<name>A0A940WY21_9BACI</name>
<evidence type="ECO:0000256" key="1">
    <source>
        <dbReference type="ARBA" id="ARBA00007689"/>
    </source>
</evidence>
<dbReference type="SUPFAM" id="SSF54909">
    <property type="entry name" value="Dimeric alpha+beta barrel"/>
    <property type="match status" value="1"/>
</dbReference>
<comment type="similarity">
    <text evidence="1">Belongs to the YciI family.</text>
</comment>
<protein>
    <recommendedName>
        <fullName evidence="2">YCII-related domain-containing protein</fullName>
    </recommendedName>
</protein>
<gene>
    <name evidence="3" type="ORF">J7W16_05070</name>
</gene>
<dbReference type="InterPro" id="IPR005545">
    <property type="entry name" value="YCII"/>
</dbReference>
<dbReference type="EMBL" id="JAGKSQ010000002">
    <property type="protein sequence ID" value="MBP3950496.1"/>
    <property type="molecule type" value="Genomic_DNA"/>
</dbReference>
<dbReference type="AlphaFoldDB" id="A0A940WY21"/>
<comment type="caution">
    <text evidence="3">The sequence shown here is derived from an EMBL/GenBank/DDBJ whole genome shotgun (WGS) entry which is preliminary data.</text>
</comment>
<feature type="domain" description="YCII-related" evidence="2">
    <location>
        <begin position="6"/>
        <end position="82"/>
    </location>
</feature>
<accession>A0A940WY21</accession>
<keyword evidence="4" id="KW-1185">Reference proteome</keyword>
<proteinExistence type="inferred from homology"/>
<sequence>MSYFAAILHMEKPELNQQYRQQHLDYLEQLGKQGKIFAKGPFVDGTGGMVIYSAETIEEATALAEADPYIQAGVRRLELHEWGMMK</sequence>
<dbReference type="PANTHER" id="PTHR37828">
    <property type="entry name" value="GSR2449 PROTEIN"/>
    <property type="match status" value="1"/>
</dbReference>
<dbReference type="PANTHER" id="PTHR37828:SF1">
    <property type="entry name" value="YCII-RELATED DOMAIN-CONTAINING PROTEIN"/>
    <property type="match status" value="1"/>
</dbReference>
<dbReference type="Gene3D" id="3.30.70.1060">
    <property type="entry name" value="Dimeric alpha+beta barrel"/>
    <property type="match status" value="1"/>
</dbReference>
<evidence type="ECO:0000313" key="4">
    <source>
        <dbReference type="Proteomes" id="UP000678228"/>
    </source>
</evidence>
<dbReference type="Pfam" id="PF03795">
    <property type="entry name" value="YCII"/>
    <property type="match status" value="1"/>
</dbReference>
<organism evidence="3 4">
    <name type="scientific">Halalkalibacter suaedae</name>
    <dbReference type="NCBI Taxonomy" id="2822140"/>
    <lineage>
        <taxon>Bacteria</taxon>
        <taxon>Bacillati</taxon>
        <taxon>Bacillota</taxon>
        <taxon>Bacilli</taxon>
        <taxon>Bacillales</taxon>
        <taxon>Bacillaceae</taxon>
        <taxon>Halalkalibacter</taxon>
    </lineage>
</organism>
<dbReference type="Proteomes" id="UP000678228">
    <property type="component" value="Unassembled WGS sequence"/>
</dbReference>
<dbReference type="InterPro" id="IPR011008">
    <property type="entry name" value="Dimeric_a/b-barrel"/>
</dbReference>